<evidence type="ECO:0000313" key="2">
    <source>
        <dbReference type="EMBL" id="CAI2387124.1"/>
    </source>
</evidence>
<feature type="coiled-coil region" evidence="1">
    <location>
        <begin position="150"/>
        <end position="291"/>
    </location>
</feature>
<evidence type="ECO:0000256" key="1">
    <source>
        <dbReference type="SAM" id="Coils"/>
    </source>
</evidence>
<keyword evidence="3" id="KW-1185">Reference proteome</keyword>
<keyword evidence="1" id="KW-0175">Coiled coil</keyword>
<sequence>MKFPRCGSRSCQEESQHYLIGKKIYVCYAHKATKYSADDSIQLVPPGPTKLLLKVIDQCRKELLVSPQSHGYLAPESEYNGFDSTIKEAISHIMSSLNDAISTNQFFKLVALLQEAKNLEDFVMKDQLFIKHSVVKSWKKALAVIEGTTEKSAALVAKELREEYDRLLERTASKLKQQRDRILEEIGRTETELSIKKTKIKELKDEFKEQEESNRQDMKEQKEGYEEKIRYLISIQDEIEQSKMILIDEAKEKDLKISELKKDIESKNEELEESHENIKQLNQKVETSVDQERVLRERIKELVAGFIVEKKRIGEERDGEMQKLRNYYEVKSKESCEESDREQQEKLEKNDIIEELEKKVLNIAKERDKERAEHQTLKQAHADLQKEKQRILQRHSEEQINIREEIRRLKRDHQNKLRNKNTNSKRKIKKVEEFHENQLYDEQQRLQEEIDTLEMENEVLEEKREEQNAKIKDLEKETKKAQRSLNLALQENKLLEQLTPFTTYTQKDFDTLCRSIDQHFLKGFYGWDGDIKYKEGNTSFELCLNRTVDLELIKNVKKRIPNFKDFSIDSYLEEYSECINNFAKNYFPNKVQTFSFYPDIFFSDKSIHHYMAGLIAMAPRVQKKLSITKFRIGQRDLIDLLSNFKHVECFRLNMCEINLSSVPFLNYALENTQIQKLQLIYDFYREDDTSNFKILIRGLSQSEDFRESLEEISVEALELTEEEISYILEENGFENVKIEVLVW</sequence>
<dbReference type="Proteomes" id="UP001295684">
    <property type="component" value="Unassembled WGS sequence"/>
</dbReference>
<proteinExistence type="predicted"/>
<comment type="caution">
    <text evidence="2">The sequence shown here is derived from an EMBL/GenBank/DDBJ whole genome shotgun (WGS) entry which is preliminary data.</text>
</comment>
<evidence type="ECO:0000313" key="3">
    <source>
        <dbReference type="Proteomes" id="UP001295684"/>
    </source>
</evidence>
<dbReference type="EMBL" id="CAMPGE010029644">
    <property type="protein sequence ID" value="CAI2387124.1"/>
    <property type="molecule type" value="Genomic_DNA"/>
</dbReference>
<protein>
    <submittedName>
        <fullName evidence="2">Uncharacterized protein</fullName>
    </submittedName>
</protein>
<accession>A0AAD2DAE3</accession>
<organism evidence="2 3">
    <name type="scientific">Euplotes crassus</name>
    <dbReference type="NCBI Taxonomy" id="5936"/>
    <lineage>
        <taxon>Eukaryota</taxon>
        <taxon>Sar</taxon>
        <taxon>Alveolata</taxon>
        <taxon>Ciliophora</taxon>
        <taxon>Intramacronucleata</taxon>
        <taxon>Spirotrichea</taxon>
        <taxon>Hypotrichia</taxon>
        <taxon>Euplotida</taxon>
        <taxon>Euplotidae</taxon>
        <taxon>Moneuplotes</taxon>
    </lineage>
</organism>
<reference evidence="2" key="1">
    <citation type="submission" date="2023-07" db="EMBL/GenBank/DDBJ databases">
        <authorList>
            <consortium name="AG Swart"/>
            <person name="Singh M."/>
            <person name="Singh A."/>
            <person name="Seah K."/>
            <person name="Emmerich C."/>
        </authorList>
    </citation>
    <scope>NUCLEOTIDE SEQUENCE</scope>
    <source>
        <strain evidence="2">DP1</strain>
    </source>
</reference>
<gene>
    <name evidence="2" type="ORF">ECRASSUSDP1_LOCUS28752</name>
</gene>
<name>A0AAD2DAE3_EUPCR</name>
<dbReference type="AlphaFoldDB" id="A0AAD2DAE3"/>
<feature type="coiled-coil region" evidence="1">
    <location>
        <begin position="339"/>
        <end position="491"/>
    </location>
</feature>